<feature type="non-terminal residue" evidence="1">
    <location>
        <position position="1"/>
    </location>
</feature>
<reference evidence="1" key="1">
    <citation type="journal article" date="2014" name="Front. Microbiol.">
        <title>High frequency of phylogenetically diverse reductive dehalogenase-homologous genes in deep subseafloor sedimentary metagenomes.</title>
        <authorList>
            <person name="Kawai M."/>
            <person name="Futagami T."/>
            <person name="Toyoda A."/>
            <person name="Takaki Y."/>
            <person name="Nishi S."/>
            <person name="Hori S."/>
            <person name="Arai W."/>
            <person name="Tsubouchi T."/>
            <person name="Morono Y."/>
            <person name="Uchiyama I."/>
            <person name="Ito T."/>
            <person name="Fujiyama A."/>
            <person name="Inagaki F."/>
            <person name="Takami H."/>
        </authorList>
    </citation>
    <scope>NUCLEOTIDE SEQUENCE</scope>
    <source>
        <strain evidence="1">Expedition CK06-06</strain>
    </source>
</reference>
<comment type="caution">
    <text evidence="1">The sequence shown here is derived from an EMBL/GenBank/DDBJ whole genome shotgun (WGS) entry which is preliminary data.</text>
</comment>
<accession>X1HHM7</accession>
<sequence length="52" mass="6119">NSYNTGFFILFDDPGNGAKTWSHKGYPVFEYNQIGFHPFNFPAQPYPVKWIY</sequence>
<dbReference type="EMBL" id="BARU01017116">
    <property type="protein sequence ID" value="GAH56540.1"/>
    <property type="molecule type" value="Genomic_DNA"/>
</dbReference>
<dbReference type="AlphaFoldDB" id="X1HHM7"/>
<protein>
    <submittedName>
        <fullName evidence="1">Uncharacterized protein</fullName>
    </submittedName>
</protein>
<name>X1HHM7_9ZZZZ</name>
<proteinExistence type="predicted"/>
<gene>
    <name evidence="1" type="ORF">S03H2_28416</name>
</gene>
<organism evidence="1">
    <name type="scientific">marine sediment metagenome</name>
    <dbReference type="NCBI Taxonomy" id="412755"/>
    <lineage>
        <taxon>unclassified sequences</taxon>
        <taxon>metagenomes</taxon>
        <taxon>ecological metagenomes</taxon>
    </lineage>
</organism>
<evidence type="ECO:0000313" key="1">
    <source>
        <dbReference type="EMBL" id="GAH56540.1"/>
    </source>
</evidence>